<dbReference type="Gene3D" id="3.40.50.620">
    <property type="entry name" value="HUPs"/>
    <property type="match status" value="1"/>
</dbReference>
<dbReference type="GO" id="GO:0071949">
    <property type="term" value="F:FAD binding"/>
    <property type="evidence" value="ECO:0007669"/>
    <property type="project" value="TreeGrafter"/>
</dbReference>
<feature type="region of interest" description="Disordered" evidence="2">
    <location>
        <begin position="313"/>
        <end position="333"/>
    </location>
</feature>
<dbReference type="EMBL" id="JANCYW010000011">
    <property type="protein sequence ID" value="KAK4537241.1"/>
    <property type="molecule type" value="Genomic_DNA"/>
</dbReference>
<name>A0AAV9IYM2_CYACA</name>
<dbReference type="Proteomes" id="UP001301350">
    <property type="component" value="Unassembled WGS sequence"/>
</dbReference>
<dbReference type="PANTHER" id="PTHR11455">
    <property type="entry name" value="CRYPTOCHROME"/>
    <property type="match status" value="1"/>
</dbReference>
<evidence type="ECO:0000313" key="5">
    <source>
        <dbReference type="Proteomes" id="UP001301350"/>
    </source>
</evidence>
<dbReference type="AlphaFoldDB" id="A0AAV9IYM2"/>
<dbReference type="InterPro" id="IPR014729">
    <property type="entry name" value="Rossmann-like_a/b/a_fold"/>
</dbReference>
<dbReference type="SUPFAM" id="SSF48173">
    <property type="entry name" value="Cryptochrome/photolyase FAD-binding domain"/>
    <property type="match status" value="1"/>
</dbReference>
<comment type="caution">
    <text evidence="4">The sequence shown here is derived from an EMBL/GenBank/DDBJ whole genome shotgun (WGS) entry which is preliminary data.</text>
</comment>
<dbReference type="GO" id="GO:0003904">
    <property type="term" value="F:deoxyribodipyrimidine photo-lyase activity"/>
    <property type="evidence" value="ECO:0007669"/>
    <property type="project" value="TreeGrafter"/>
</dbReference>
<protein>
    <recommendedName>
        <fullName evidence="3">Photolyase/cryptochrome alpha/beta domain-containing protein</fullName>
    </recommendedName>
</protein>
<dbReference type="InterPro" id="IPR036134">
    <property type="entry name" value="Crypto/Photolyase_FAD-like_sf"/>
</dbReference>
<organism evidence="4 5">
    <name type="scientific">Cyanidium caldarium</name>
    <name type="common">Red alga</name>
    <dbReference type="NCBI Taxonomy" id="2771"/>
    <lineage>
        <taxon>Eukaryota</taxon>
        <taxon>Rhodophyta</taxon>
        <taxon>Bangiophyceae</taxon>
        <taxon>Cyanidiales</taxon>
        <taxon>Cyanidiaceae</taxon>
        <taxon>Cyanidium</taxon>
    </lineage>
</organism>
<sequence length="432" mass="47260">MFVKVARVEWEAGRHGQRECNGRKCRCRGETAALEGVRRCRARWQRGKRGEAVQPHLPLEWFRALQLVAGEERSARRAVGAELRRGEQRASWSTGRPTAGVSGALRPRVAVVLWGCGALRLDDLQALHAAVNVGVGARGGAPTVTVVYPVLVLDAGLFPFAASGERRNEVSALRAQRILDAAARLQAAWADATDGASLCVWHGVRTEDVLQHCVEQVLREHGRIDSVAIAWSADDPRTVLERVVRRVHRLAEQADVPEAQVLYEDALTEIGEAPTGALSSFAAFCAHAKRTGAPLQPNNARPKGMVAGRWSPREDDLSASTEGIHPGTADPLPSMEALGYDRQAARWAHHAASAGVHPDARSEDQLAQRLAEAEFCIGRLAPHLSTGCLSPRQLWATVGALRCRRAARVRMQTELLWNEYWRLLKQQPAPTT</sequence>
<gene>
    <name evidence="4" type="ORF">CDCA_CDCA11G3266</name>
</gene>
<dbReference type="InterPro" id="IPR006050">
    <property type="entry name" value="DNA_photolyase_N"/>
</dbReference>
<keyword evidence="5" id="KW-1185">Reference proteome</keyword>
<comment type="similarity">
    <text evidence="1">Belongs to the DNA photolyase class-1 family.</text>
</comment>
<evidence type="ECO:0000313" key="4">
    <source>
        <dbReference type="EMBL" id="KAK4537241.1"/>
    </source>
</evidence>
<proteinExistence type="inferred from homology"/>
<dbReference type="PANTHER" id="PTHR11455:SF9">
    <property type="entry name" value="CRYPTOCHROME CIRCADIAN CLOCK 5 ISOFORM X1"/>
    <property type="match status" value="1"/>
</dbReference>
<reference evidence="4 5" key="1">
    <citation type="submission" date="2022-07" db="EMBL/GenBank/DDBJ databases">
        <title>Genome-wide signatures of adaptation to extreme environments.</title>
        <authorList>
            <person name="Cho C.H."/>
            <person name="Yoon H.S."/>
        </authorList>
    </citation>
    <scope>NUCLEOTIDE SEQUENCE [LARGE SCALE GENOMIC DNA]</scope>
    <source>
        <strain evidence="4 5">DBV 063 E5</strain>
    </source>
</reference>
<feature type="domain" description="Photolyase/cryptochrome alpha/beta" evidence="3">
    <location>
        <begin position="109"/>
        <end position="267"/>
    </location>
</feature>
<evidence type="ECO:0000259" key="3">
    <source>
        <dbReference type="PROSITE" id="PS51645"/>
    </source>
</evidence>
<dbReference type="PROSITE" id="PS51645">
    <property type="entry name" value="PHR_CRY_ALPHA_BETA"/>
    <property type="match status" value="1"/>
</dbReference>
<dbReference type="Gene3D" id="1.25.40.80">
    <property type="match status" value="1"/>
</dbReference>
<accession>A0AAV9IYM2</accession>
<dbReference type="GO" id="GO:0003677">
    <property type="term" value="F:DNA binding"/>
    <property type="evidence" value="ECO:0007669"/>
    <property type="project" value="TreeGrafter"/>
</dbReference>
<evidence type="ECO:0000256" key="1">
    <source>
        <dbReference type="ARBA" id="ARBA00005862"/>
    </source>
</evidence>
<evidence type="ECO:0000256" key="2">
    <source>
        <dbReference type="SAM" id="MobiDB-lite"/>
    </source>
</evidence>
<dbReference type="InterPro" id="IPR002081">
    <property type="entry name" value="Cryptochrome/DNA_photolyase_1"/>
</dbReference>